<comment type="subcellular location">
    <subcellularLocation>
        <location evidence="1">Cell membrane</location>
        <topology evidence="1">Multi-pass membrane protein</topology>
    </subcellularLocation>
</comment>
<accession>A0AAE3MC31</accession>
<feature type="transmembrane region" description="Helical" evidence="10">
    <location>
        <begin position="280"/>
        <end position="300"/>
    </location>
</feature>
<evidence type="ECO:0000313" key="11">
    <source>
        <dbReference type="EMBL" id="MCW3804973.1"/>
    </source>
</evidence>
<evidence type="ECO:0000256" key="1">
    <source>
        <dbReference type="ARBA" id="ARBA00004651"/>
    </source>
</evidence>
<feature type="transmembrane region" description="Helical" evidence="10">
    <location>
        <begin position="246"/>
        <end position="274"/>
    </location>
</feature>
<feature type="transmembrane region" description="Helical" evidence="10">
    <location>
        <begin position="21"/>
        <end position="40"/>
    </location>
</feature>
<sequence length="456" mass="50650">MKRFFLKSYYSNYRPHYIPNIKLALPVVFSQGGQMVVGLADTVMVGRLGATELAAVSFANGIFILGLVLSIGVAYGLTPLVGKAFGAGNRELSAQWLKQGLVANVLFAVGLMFLMFLVGLLTKYMGQAEEVVSLARPYYYILVLSVFPYVIFLVFKQFAEGITNTRIAMVITLVANVLNIVLNYIFIFGKLGFPSWGLDGAGYATLVSRIVMGVLFVAAFVYLPFFNKYKRDCIGTRIQWTKVLEVIKVGFPIGGQMVIEVFAFSMGTLMMGWIDKDSLAAHQIVLSLASLTYMMSVGLSSAATIKVSNYFGANDFHNLKYSAYAIIHKVIIFMAFNGVMFVLLRNELPRLFINDVNVVSIAAQLMVVAGVFQLFDGLQVTWLGILRGLQDVNAPSVIAFVTWILIALPISYLCAFVFEMNAVGIWIGYLIGLFVASFLLQIRYRKLYQKFNKYEC</sequence>
<proteinExistence type="predicted"/>
<feature type="transmembrane region" description="Helical" evidence="10">
    <location>
        <begin position="206"/>
        <end position="225"/>
    </location>
</feature>
<evidence type="ECO:0000256" key="4">
    <source>
        <dbReference type="ARBA" id="ARBA00022475"/>
    </source>
</evidence>
<organism evidence="11 12">
    <name type="scientific">Plebeiibacterium marinum</name>
    <dbReference type="NCBI Taxonomy" id="2992111"/>
    <lineage>
        <taxon>Bacteria</taxon>
        <taxon>Pseudomonadati</taxon>
        <taxon>Bacteroidota</taxon>
        <taxon>Bacteroidia</taxon>
        <taxon>Marinilabiliales</taxon>
        <taxon>Marinilabiliaceae</taxon>
        <taxon>Plebeiibacterium</taxon>
    </lineage>
</organism>
<keyword evidence="3" id="KW-0050">Antiport</keyword>
<evidence type="ECO:0000256" key="7">
    <source>
        <dbReference type="ARBA" id="ARBA00023065"/>
    </source>
</evidence>
<dbReference type="InterPro" id="IPR050222">
    <property type="entry name" value="MATE_MdtK"/>
</dbReference>
<keyword evidence="7" id="KW-0406">Ion transport</keyword>
<keyword evidence="8 10" id="KW-0472">Membrane</keyword>
<feature type="transmembrane region" description="Helical" evidence="10">
    <location>
        <begin position="321"/>
        <end position="344"/>
    </location>
</feature>
<feature type="transmembrane region" description="Helical" evidence="10">
    <location>
        <begin position="396"/>
        <end position="418"/>
    </location>
</feature>
<dbReference type="NCBIfam" id="TIGR00797">
    <property type="entry name" value="matE"/>
    <property type="match status" value="1"/>
</dbReference>
<dbReference type="GO" id="GO:0015297">
    <property type="term" value="F:antiporter activity"/>
    <property type="evidence" value="ECO:0007669"/>
    <property type="project" value="UniProtKB-KW"/>
</dbReference>
<dbReference type="EMBL" id="JAPDPI010000007">
    <property type="protein sequence ID" value="MCW3804973.1"/>
    <property type="molecule type" value="Genomic_DNA"/>
</dbReference>
<feature type="transmembrane region" description="Helical" evidence="10">
    <location>
        <begin position="137"/>
        <end position="155"/>
    </location>
</feature>
<evidence type="ECO:0000256" key="2">
    <source>
        <dbReference type="ARBA" id="ARBA00022448"/>
    </source>
</evidence>
<reference evidence="11" key="1">
    <citation type="submission" date="2022-10" db="EMBL/GenBank/DDBJ databases">
        <authorList>
            <person name="Yu W.X."/>
        </authorList>
    </citation>
    <scope>NUCLEOTIDE SEQUENCE</scope>
    <source>
        <strain evidence="11">D04</strain>
    </source>
</reference>
<evidence type="ECO:0000256" key="5">
    <source>
        <dbReference type="ARBA" id="ARBA00022692"/>
    </source>
</evidence>
<evidence type="ECO:0000256" key="6">
    <source>
        <dbReference type="ARBA" id="ARBA00022989"/>
    </source>
</evidence>
<feature type="transmembrane region" description="Helical" evidence="10">
    <location>
        <begin position="60"/>
        <end position="81"/>
    </location>
</feature>
<dbReference type="AlphaFoldDB" id="A0AAE3MC31"/>
<feature type="transmembrane region" description="Helical" evidence="10">
    <location>
        <begin position="356"/>
        <end position="375"/>
    </location>
</feature>
<keyword evidence="12" id="KW-1185">Reference proteome</keyword>
<name>A0AAE3MC31_9BACT</name>
<evidence type="ECO:0000256" key="9">
    <source>
        <dbReference type="ARBA" id="ARBA00031636"/>
    </source>
</evidence>
<dbReference type="GO" id="GO:0005886">
    <property type="term" value="C:plasma membrane"/>
    <property type="evidence" value="ECO:0007669"/>
    <property type="project" value="UniProtKB-SubCell"/>
</dbReference>
<keyword evidence="4" id="KW-1003">Cell membrane</keyword>
<gene>
    <name evidence="11" type="ORF">OM074_05010</name>
</gene>
<evidence type="ECO:0000256" key="8">
    <source>
        <dbReference type="ARBA" id="ARBA00023136"/>
    </source>
</evidence>
<dbReference type="RefSeq" id="WP_301198195.1">
    <property type="nucleotide sequence ID" value="NZ_JAPDPI010000007.1"/>
</dbReference>
<dbReference type="InterPro" id="IPR002528">
    <property type="entry name" value="MATE_fam"/>
</dbReference>
<feature type="transmembrane region" description="Helical" evidence="10">
    <location>
        <begin position="101"/>
        <end position="125"/>
    </location>
</feature>
<keyword evidence="6 10" id="KW-1133">Transmembrane helix</keyword>
<dbReference type="PANTHER" id="PTHR43298">
    <property type="entry name" value="MULTIDRUG RESISTANCE PROTEIN NORM-RELATED"/>
    <property type="match status" value="1"/>
</dbReference>
<dbReference type="Proteomes" id="UP001207408">
    <property type="component" value="Unassembled WGS sequence"/>
</dbReference>
<dbReference type="InterPro" id="IPR048279">
    <property type="entry name" value="MdtK-like"/>
</dbReference>
<dbReference type="GO" id="GO:0042910">
    <property type="term" value="F:xenobiotic transmembrane transporter activity"/>
    <property type="evidence" value="ECO:0007669"/>
    <property type="project" value="InterPro"/>
</dbReference>
<dbReference type="PIRSF" id="PIRSF006603">
    <property type="entry name" value="DinF"/>
    <property type="match status" value="1"/>
</dbReference>
<dbReference type="GO" id="GO:0006811">
    <property type="term" value="P:monoatomic ion transport"/>
    <property type="evidence" value="ECO:0007669"/>
    <property type="project" value="UniProtKB-KW"/>
</dbReference>
<protein>
    <recommendedName>
        <fullName evidence="9">Multidrug-efflux transporter</fullName>
    </recommendedName>
</protein>
<evidence type="ECO:0000313" key="12">
    <source>
        <dbReference type="Proteomes" id="UP001207408"/>
    </source>
</evidence>
<dbReference type="CDD" id="cd13131">
    <property type="entry name" value="MATE_NorM_like"/>
    <property type="match status" value="1"/>
</dbReference>
<comment type="caution">
    <text evidence="11">The sequence shown here is derived from an EMBL/GenBank/DDBJ whole genome shotgun (WGS) entry which is preliminary data.</text>
</comment>
<dbReference type="PANTHER" id="PTHR43298:SF2">
    <property type="entry name" value="FMN_FAD EXPORTER YEEO-RELATED"/>
    <property type="match status" value="1"/>
</dbReference>
<feature type="transmembrane region" description="Helical" evidence="10">
    <location>
        <begin position="167"/>
        <end position="186"/>
    </location>
</feature>
<evidence type="ECO:0000256" key="10">
    <source>
        <dbReference type="SAM" id="Phobius"/>
    </source>
</evidence>
<evidence type="ECO:0000256" key="3">
    <source>
        <dbReference type="ARBA" id="ARBA00022449"/>
    </source>
</evidence>
<keyword evidence="5 10" id="KW-0812">Transmembrane</keyword>
<feature type="transmembrane region" description="Helical" evidence="10">
    <location>
        <begin position="424"/>
        <end position="444"/>
    </location>
</feature>
<dbReference type="Pfam" id="PF01554">
    <property type="entry name" value="MatE"/>
    <property type="match status" value="2"/>
</dbReference>
<keyword evidence="2" id="KW-0813">Transport</keyword>